<evidence type="ECO:0000256" key="1">
    <source>
        <dbReference type="SAM" id="MobiDB-lite"/>
    </source>
</evidence>
<feature type="region of interest" description="Disordered" evidence="1">
    <location>
        <begin position="350"/>
        <end position="395"/>
    </location>
</feature>
<dbReference type="AlphaFoldDB" id="A0A6A6ERY6"/>
<gene>
    <name evidence="2" type="ORF">K469DRAFT_712250</name>
</gene>
<sequence>MASFVPPIISPVLKEATELKIEELNRAKVSFKNRYYGNPAILAAGNDTLKRVTALLEEIKKLDPYLEKDDDLPTLTRYIEQASDDHSISQSKLLKFEKQLLDKLAINAHRLDVSSLHIDLLREVMYSDASPESVSAKLEKAVLDDEFEMVEESELEAICEEFERNAFTPKQTDTGAIEQFLSSLFEGEAGKQALKRLREDVEYYGDNVIDGHEEVDEEDLEWCIKDLLQNGLLGDEKKKVLQGYLQTPGVLRELKSTLNMKSVRHWNWRNPEKGLVITARQNAEGKYCMTIEEDIIDMLFLHALATGWSTKLKDYLQDIVSEERIWLRNKMPSPEEMEKWEYYVLPSRQPRKVPRPSHCTTCHGPPPPPPPPPVDYGPPPPPPMACPPPPPAPQAWRVKSKKKGRSPIINIRGRNLNYERYSNYVNNFYLSRLPSCYGSTLHLTPAQDTQALLIKHLATEINVRQALGGNVRFMKADFGSFATSLPHSTILAVLRFIGMPSLWLDVFTRFLKAPLNMGPIIRGTSDQVLIRERGLSIAHGMERLLGEIVLFFLDFTVHRETGGYIYRHRDECFFVGNSENCGAAREAMVKFGDVMGLSFNLLTDPNEIGKTRSIGFLLFDHLTSTFHIDDTQVEPYAKRVKKQLATCTTVIDWVRTWNATIGTYASHLFGPLANVFGKPHLNAVTQAYNRIHEIIFEGSNLTDHLKQLLATHIRPNLPDPPFALEPIIYLPTAYGGLGVKNPYITLNLARGVLEKPTSEMEQFLKDEESFYKRFKECFDALKPDTRERKLAGVYGENNKERIGAAFDDHSPDEFLTLEQFTAHRESLSYPMLPNPPYPAPIPTYTPVPTLVSTYNNLLDEPMDHIDGNDRVTDVVMRLAGKDRMRQWWRQSGEDKWVLQLYGEECFERYGGLEVWHRESVPLEVLRMVRGEEVDFDDGDSSSILSEI</sequence>
<feature type="compositionally biased region" description="Pro residues" evidence="1">
    <location>
        <begin position="364"/>
        <end position="393"/>
    </location>
</feature>
<protein>
    <recommendedName>
        <fullName evidence="4">Reverse transcriptase domain-containing protein</fullName>
    </recommendedName>
</protein>
<evidence type="ECO:0000313" key="2">
    <source>
        <dbReference type="EMBL" id="KAF2193488.1"/>
    </source>
</evidence>
<reference evidence="2" key="1">
    <citation type="journal article" date="2020" name="Stud. Mycol.">
        <title>101 Dothideomycetes genomes: a test case for predicting lifestyles and emergence of pathogens.</title>
        <authorList>
            <person name="Haridas S."/>
            <person name="Albert R."/>
            <person name="Binder M."/>
            <person name="Bloem J."/>
            <person name="Labutti K."/>
            <person name="Salamov A."/>
            <person name="Andreopoulos B."/>
            <person name="Baker S."/>
            <person name="Barry K."/>
            <person name="Bills G."/>
            <person name="Bluhm B."/>
            <person name="Cannon C."/>
            <person name="Castanera R."/>
            <person name="Culley D."/>
            <person name="Daum C."/>
            <person name="Ezra D."/>
            <person name="Gonzalez J."/>
            <person name="Henrissat B."/>
            <person name="Kuo A."/>
            <person name="Liang C."/>
            <person name="Lipzen A."/>
            <person name="Lutzoni F."/>
            <person name="Magnuson J."/>
            <person name="Mondo S."/>
            <person name="Nolan M."/>
            <person name="Ohm R."/>
            <person name="Pangilinan J."/>
            <person name="Park H.-J."/>
            <person name="Ramirez L."/>
            <person name="Alfaro M."/>
            <person name="Sun H."/>
            <person name="Tritt A."/>
            <person name="Yoshinaga Y."/>
            <person name="Zwiers L.-H."/>
            <person name="Turgeon B."/>
            <person name="Goodwin S."/>
            <person name="Spatafora J."/>
            <person name="Crous P."/>
            <person name="Grigoriev I."/>
        </authorList>
    </citation>
    <scope>NUCLEOTIDE SEQUENCE</scope>
    <source>
        <strain evidence="2">CBS 207.26</strain>
    </source>
</reference>
<accession>A0A6A6ERY6</accession>
<dbReference type="Proteomes" id="UP000800200">
    <property type="component" value="Unassembled WGS sequence"/>
</dbReference>
<organism evidence="2 3">
    <name type="scientific">Zopfia rhizophila CBS 207.26</name>
    <dbReference type="NCBI Taxonomy" id="1314779"/>
    <lineage>
        <taxon>Eukaryota</taxon>
        <taxon>Fungi</taxon>
        <taxon>Dikarya</taxon>
        <taxon>Ascomycota</taxon>
        <taxon>Pezizomycotina</taxon>
        <taxon>Dothideomycetes</taxon>
        <taxon>Dothideomycetes incertae sedis</taxon>
        <taxon>Zopfiaceae</taxon>
        <taxon>Zopfia</taxon>
    </lineage>
</organism>
<keyword evidence="3" id="KW-1185">Reference proteome</keyword>
<dbReference type="PANTHER" id="PTHR37015">
    <property type="entry name" value="REVERSE TRANSCRIPTASE DOMAIN-CONTAINING PROTEIN"/>
    <property type="match status" value="1"/>
</dbReference>
<dbReference type="EMBL" id="ML994613">
    <property type="protein sequence ID" value="KAF2193488.1"/>
    <property type="molecule type" value="Genomic_DNA"/>
</dbReference>
<evidence type="ECO:0000313" key="3">
    <source>
        <dbReference type="Proteomes" id="UP000800200"/>
    </source>
</evidence>
<name>A0A6A6ERY6_9PEZI</name>
<dbReference type="OrthoDB" id="74545at2759"/>
<proteinExistence type="predicted"/>
<dbReference type="PANTHER" id="PTHR37015:SF2">
    <property type="entry name" value="REVERSE TRANSCRIPTASE DOMAIN-CONTAINING PROTEIN"/>
    <property type="match status" value="1"/>
</dbReference>
<evidence type="ECO:0008006" key="4">
    <source>
        <dbReference type="Google" id="ProtNLM"/>
    </source>
</evidence>